<dbReference type="Pfam" id="PF05521">
    <property type="entry name" value="Phage_HCP"/>
    <property type="match status" value="1"/>
</dbReference>
<proteinExistence type="predicted"/>
<organism evidence="1 2">
    <name type="scientific">Eisenbergiella massiliensis</name>
    <dbReference type="NCBI Taxonomy" id="1720294"/>
    <lineage>
        <taxon>Bacteria</taxon>
        <taxon>Bacillati</taxon>
        <taxon>Bacillota</taxon>
        <taxon>Clostridia</taxon>
        <taxon>Lachnospirales</taxon>
        <taxon>Lachnospiraceae</taxon>
        <taxon>Eisenbergiella</taxon>
    </lineage>
</organism>
<dbReference type="Proteomes" id="UP000261166">
    <property type="component" value="Unassembled WGS sequence"/>
</dbReference>
<dbReference type="InterPro" id="IPR038666">
    <property type="entry name" value="SSP1_head-tail_sf"/>
</dbReference>
<evidence type="ECO:0000313" key="1">
    <source>
        <dbReference type="EMBL" id="RGE68078.1"/>
    </source>
</evidence>
<gene>
    <name evidence="1" type="ORF">DWY69_20795</name>
</gene>
<dbReference type="RefSeq" id="WP_117531325.1">
    <property type="nucleotide sequence ID" value="NZ_JBKXRP010000034.1"/>
</dbReference>
<accession>A0A3E3ILW9</accession>
<dbReference type="AlphaFoldDB" id="A0A3E3ILW9"/>
<protein>
    <submittedName>
        <fullName evidence="1">Head-tail adaptor protein</fullName>
    </submittedName>
</protein>
<evidence type="ECO:0000313" key="2">
    <source>
        <dbReference type="Proteomes" id="UP000261166"/>
    </source>
</evidence>
<reference evidence="1 2" key="1">
    <citation type="submission" date="2018-08" db="EMBL/GenBank/DDBJ databases">
        <title>A genome reference for cultivated species of the human gut microbiota.</title>
        <authorList>
            <person name="Zou Y."/>
            <person name="Xue W."/>
            <person name="Luo G."/>
        </authorList>
    </citation>
    <scope>NUCLEOTIDE SEQUENCE [LARGE SCALE GENOMIC DNA]</scope>
    <source>
        <strain evidence="1 2">AF26-4BH</strain>
    </source>
</reference>
<dbReference type="Gene3D" id="2.40.10.270">
    <property type="entry name" value="Bacteriophage SPP1 head-tail adaptor protein"/>
    <property type="match status" value="1"/>
</dbReference>
<dbReference type="InterPro" id="IPR008767">
    <property type="entry name" value="Phage_SPP1_head-tail_adaptor"/>
</dbReference>
<dbReference type="NCBIfam" id="TIGR01563">
    <property type="entry name" value="gp16_SPP1"/>
    <property type="match status" value="1"/>
</dbReference>
<sequence>MNAGAYREPVRIEKSSFTEDGIGNRLSVWSEYYKGYAYMNNLSGSEYWEAAQTQSQNTVMFVLRYHPLLGAMNTKGYRIVHCGREYDITSIDNVQYKNKTIKIRATAKE</sequence>
<comment type="caution">
    <text evidence="1">The sequence shown here is derived from an EMBL/GenBank/DDBJ whole genome shotgun (WGS) entry which is preliminary data.</text>
</comment>
<dbReference type="OrthoDB" id="9811106at2"/>
<name>A0A3E3ILW9_9FIRM</name>
<dbReference type="EMBL" id="QVLU01000021">
    <property type="protein sequence ID" value="RGE68078.1"/>
    <property type="molecule type" value="Genomic_DNA"/>
</dbReference>